<dbReference type="VEuPathDB" id="FungiDB:PADG_11854"/>
<protein>
    <submittedName>
        <fullName evidence="1">Uncharacterized protein</fullName>
    </submittedName>
</protein>
<dbReference type="RefSeq" id="XP_010760570.1">
    <property type="nucleotide sequence ID" value="XM_010762268.1"/>
</dbReference>
<keyword evidence="2" id="KW-1185">Reference proteome</keyword>
<dbReference type="AlphaFoldDB" id="A0A0A0HXC2"/>
<gene>
    <name evidence="1" type="ORF">PADG_11854</name>
</gene>
<dbReference type="InParanoid" id="A0A0A0HXC2"/>
<dbReference type="HOGENOM" id="CLU_2813100_0_0_1"/>
<dbReference type="Proteomes" id="UP000001628">
    <property type="component" value="Unassembled WGS sequence"/>
</dbReference>
<evidence type="ECO:0000313" key="2">
    <source>
        <dbReference type="Proteomes" id="UP000001628"/>
    </source>
</evidence>
<organism evidence="1 2">
    <name type="scientific">Paracoccidioides brasiliensis (strain Pb18)</name>
    <dbReference type="NCBI Taxonomy" id="502780"/>
    <lineage>
        <taxon>Eukaryota</taxon>
        <taxon>Fungi</taxon>
        <taxon>Dikarya</taxon>
        <taxon>Ascomycota</taxon>
        <taxon>Pezizomycotina</taxon>
        <taxon>Eurotiomycetes</taxon>
        <taxon>Eurotiomycetidae</taxon>
        <taxon>Onygenales</taxon>
        <taxon>Ajellomycetaceae</taxon>
        <taxon>Paracoccidioides</taxon>
    </lineage>
</organism>
<name>A0A0A0HXC2_PARBD</name>
<accession>A0A0A0HXC2</accession>
<sequence>MSISRICALQQFYSSAKHVDTDFRGTVLAGRVSRAFAGVFADDGNSGSGISNEILSSEMPSRAFSIE</sequence>
<proteinExistence type="predicted"/>
<evidence type="ECO:0000313" key="1">
    <source>
        <dbReference type="EMBL" id="KGM92060.1"/>
    </source>
</evidence>
<reference evidence="1 2" key="1">
    <citation type="journal article" date="2011" name="PLoS Genet.">
        <title>Comparative genomic analysis of human fungal pathogens causing paracoccidioidomycosis.</title>
        <authorList>
            <person name="Desjardins C.A."/>
            <person name="Champion M.D."/>
            <person name="Holder J.W."/>
            <person name="Muszewska A."/>
            <person name="Goldberg J."/>
            <person name="Bailao A.M."/>
            <person name="Brigido M.M."/>
            <person name="Ferreira M.E."/>
            <person name="Garcia A.M."/>
            <person name="Grynberg M."/>
            <person name="Gujja S."/>
            <person name="Heiman D.I."/>
            <person name="Henn M.R."/>
            <person name="Kodira C.D."/>
            <person name="Leon-Narvaez H."/>
            <person name="Longo L.V."/>
            <person name="Ma L.J."/>
            <person name="Malavazi I."/>
            <person name="Matsuo A.L."/>
            <person name="Morais F.V."/>
            <person name="Pereira M."/>
            <person name="Rodriguez-Brito S."/>
            <person name="Sakthikumar S."/>
            <person name="Salem-Izacc S.M."/>
            <person name="Sykes S.M."/>
            <person name="Teixeira M.M."/>
            <person name="Vallejo M.C."/>
            <person name="Walter M.E."/>
            <person name="Yandava C."/>
            <person name="Young S."/>
            <person name="Zeng Q."/>
            <person name="Zucker J."/>
            <person name="Felipe M.S."/>
            <person name="Goldman G.H."/>
            <person name="Haas B.J."/>
            <person name="McEwen J.G."/>
            <person name="Nino-Vega G."/>
            <person name="Puccia R."/>
            <person name="San-Blas G."/>
            <person name="Soares C.M."/>
            <person name="Birren B.W."/>
            <person name="Cuomo C.A."/>
        </authorList>
    </citation>
    <scope>NUCLEOTIDE SEQUENCE [LARGE SCALE GENOMIC DNA]</scope>
    <source>
        <strain evidence="1 2">Pb18</strain>
    </source>
</reference>
<dbReference type="KEGG" id="pbn:PADG_11854"/>
<dbReference type="GeneID" id="22587751"/>
<dbReference type="EMBL" id="KN275961">
    <property type="protein sequence ID" value="KGM92060.1"/>
    <property type="molecule type" value="Genomic_DNA"/>
</dbReference>